<feature type="compositionally biased region" description="Pro residues" evidence="1">
    <location>
        <begin position="143"/>
        <end position="157"/>
    </location>
</feature>
<accession>A0A074Y1J5</accession>
<dbReference type="AlphaFoldDB" id="A0A074Y1J5"/>
<evidence type="ECO:0000313" key="3">
    <source>
        <dbReference type="Proteomes" id="UP000030641"/>
    </source>
</evidence>
<dbReference type="HOGENOM" id="CLU_1495904_0_0_1"/>
<dbReference type="OrthoDB" id="3908628at2759"/>
<organism evidence="2 3">
    <name type="scientific">Aureobasidium subglaciale (strain EXF-2481)</name>
    <name type="common">Aureobasidium pullulans var. subglaciale</name>
    <dbReference type="NCBI Taxonomy" id="1043005"/>
    <lineage>
        <taxon>Eukaryota</taxon>
        <taxon>Fungi</taxon>
        <taxon>Dikarya</taxon>
        <taxon>Ascomycota</taxon>
        <taxon>Pezizomycotina</taxon>
        <taxon>Dothideomycetes</taxon>
        <taxon>Dothideomycetidae</taxon>
        <taxon>Dothideales</taxon>
        <taxon>Saccotheciaceae</taxon>
        <taxon>Aureobasidium</taxon>
    </lineage>
</organism>
<keyword evidence="3" id="KW-1185">Reference proteome</keyword>
<evidence type="ECO:0000256" key="1">
    <source>
        <dbReference type="SAM" id="MobiDB-lite"/>
    </source>
</evidence>
<proteinExistence type="predicted"/>
<dbReference type="Proteomes" id="UP000030641">
    <property type="component" value="Unassembled WGS sequence"/>
</dbReference>
<evidence type="ECO:0000313" key="2">
    <source>
        <dbReference type="EMBL" id="KEQ91643.1"/>
    </source>
</evidence>
<reference evidence="2 3" key="1">
    <citation type="journal article" date="2014" name="BMC Genomics">
        <title>Genome sequencing of four Aureobasidium pullulans varieties: biotechnological potential, stress tolerance, and description of new species.</title>
        <authorList>
            <person name="Gostin Ar C."/>
            <person name="Ohm R.A."/>
            <person name="Kogej T."/>
            <person name="Sonjak S."/>
            <person name="Turk M."/>
            <person name="Zajc J."/>
            <person name="Zalar P."/>
            <person name="Grube M."/>
            <person name="Sun H."/>
            <person name="Han J."/>
            <person name="Sharma A."/>
            <person name="Chiniquy J."/>
            <person name="Ngan C.Y."/>
            <person name="Lipzen A."/>
            <person name="Barry K."/>
            <person name="Grigoriev I.V."/>
            <person name="Gunde-Cimerman N."/>
        </authorList>
    </citation>
    <scope>NUCLEOTIDE SEQUENCE [LARGE SCALE GENOMIC DNA]</scope>
    <source>
        <strain evidence="2 3">EXF-2481</strain>
    </source>
</reference>
<dbReference type="InParanoid" id="A0A074Y1J5"/>
<sequence length="180" mass="19276">MCVVQTPYYHECGHYGPPTVARNGRCARAEHLPGPCYETDDNGIRTIEAMCPTCERITNDTSSHARPSTTDTGPVNVSKFNDLVKLHKDTFAHHESDTSNPSPIKPGAPLPTADELAFPGLSTTSAASVVSTPVSKLSMDEGPPVPIANTPSPPPTSRIPAWKSVEDWAKHAYGGESKKL</sequence>
<name>A0A074Y1J5_AURSE</name>
<dbReference type="EMBL" id="KL584776">
    <property type="protein sequence ID" value="KEQ91643.1"/>
    <property type="molecule type" value="Genomic_DNA"/>
</dbReference>
<gene>
    <name evidence="2" type="ORF">AUEXF2481DRAFT_8309</name>
</gene>
<dbReference type="GeneID" id="25371741"/>
<feature type="region of interest" description="Disordered" evidence="1">
    <location>
        <begin position="92"/>
        <end position="115"/>
    </location>
</feature>
<protein>
    <submittedName>
        <fullName evidence="2">Uncharacterized protein</fullName>
    </submittedName>
</protein>
<dbReference type="RefSeq" id="XP_013340117.1">
    <property type="nucleotide sequence ID" value="XM_013484663.1"/>
</dbReference>
<feature type="region of interest" description="Disordered" evidence="1">
    <location>
        <begin position="129"/>
        <end position="160"/>
    </location>
</feature>